<dbReference type="InterPro" id="IPR049468">
    <property type="entry name" value="Restrct_endonuc-II-like_dom"/>
</dbReference>
<dbReference type="OrthoDB" id="4701311at2"/>
<organism evidence="2 3">
    <name type="scientific">Gulosibacter macacae</name>
    <dbReference type="NCBI Taxonomy" id="2488791"/>
    <lineage>
        <taxon>Bacteria</taxon>
        <taxon>Bacillati</taxon>
        <taxon>Actinomycetota</taxon>
        <taxon>Actinomycetes</taxon>
        <taxon>Micrococcales</taxon>
        <taxon>Microbacteriaceae</taxon>
        <taxon>Gulosibacter</taxon>
    </lineage>
</organism>
<dbReference type="InterPro" id="IPR011335">
    <property type="entry name" value="Restrct_endonuc-II-like"/>
</dbReference>
<protein>
    <submittedName>
        <fullName evidence="2">DUF559 domain-containing protein</fullName>
    </submittedName>
</protein>
<gene>
    <name evidence="2" type="ORF">EG850_01735</name>
</gene>
<feature type="domain" description="Restriction endonuclease type II-like" evidence="1">
    <location>
        <begin position="197"/>
        <end position="283"/>
    </location>
</feature>
<evidence type="ECO:0000313" key="2">
    <source>
        <dbReference type="EMBL" id="RRJ88193.1"/>
    </source>
</evidence>
<comment type="caution">
    <text evidence="2">The sequence shown here is derived from an EMBL/GenBank/DDBJ whole genome shotgun (WGS) entry which is preliminary data.</text>
</comment>
<dbReference type="Proteomes" id="UP000274391">
    <property type="component" value="Unassembled WGS sequence"/>
</dbReference>
<dbReference type="AlphaFoldDB" id="A0A3P3W686"/>
<evidence type="ECO:0000313" key="3">
    <source>
        <dbReference type="Proteomes" id="UP000274391"/>
    </source>
</evidence>
<accession>A0A3P3W686</accession>
<sequence length="294" mass="32089">MTTPLNALLQRNHGVLTTAGLLQHGWSKRQIASALATDQLECVRRGYYIAAGSTPTDAGVAALAGGSLSCVNALSAHKLWVPHGVHGRHFRLTKKQATLWPDSVVRARFGRASDTVHVLPGKWLNRIEGAIDPIPTALVTASRCISNEDAIAAIESAMKKKVLDLETFRVQAAQAPPPINELLAQVQPGADSGLETIVRLRLLAAGLPVRAQVDLAGWSRDLLIGEWLVVEIDGFEFHSTRDAMNRDVSKDRHLTLSGYTFLRFTYEDVIYRWDACLAQVLAAVAAGWHLRPRA</sequence>
<evidence type="ECO:0000259" key="1">
    <source>
        <dbReference type="Pfam" id="PF18741"/>
    </source>
</evidence>
<dbReference type="Gene3D" id="3.40.960.10">
    <property type="entry name" value="VSR Endonuclease"/>
    <property type="match status" value="1"/>
</dbReference>
<dbReference type="EMBL" id="RQVS01000002">
    <property type="protein sequence ID" value="RRJ88193.1"/>
    <property type="molecule type" value="Genomic_DNA"/>
</dbReference>
<keyword evidence="3" id="KW-1185">Reference proteome</keyword>
<proteinExistence type="predicted"/>
<dbReference type="SUPFAM" id="SSF52980">
    <property type="entry name" value="Restriction endonuclease-like"/>
    <property type="match status" value="1"/>
</dbReference>
<reference evidence="2 3" key="1">
    <citation type="submission" date="2018-11" db="EMBL/GenBank/DDBJ databases">
        <title>YIM 102482-1 draft genome.</title>
        <authorList>
            <person name="Li G."/>
            <person name="Jiang Y."/>
        </authorList>
    </citation>
    <scope>NUCLEOTIDE SEQUENCE [LARGE SCALE GENOMIC DNA]</scope>
    <source>
        <strain evidence="2 3">YIM 102482-1</strain>
    </source>
</reference>
<name>A0A3P3W686_9MICO</name>
<dbReference type="Pfam" id="PF18741">
    <property type="entry name" value="MTES_1575"/>
    <property type="match status" value="1"/>
</dbReference>